<name>A0A1L9B723_9BACT</name>
<organism evidence="1 2">
    <name type="scientific">Cystobacter ferrugineus</name>
    <dbReference type="NCBI Taxonomy" id="83449"/>
    <lineage>
        <taxon>Bacteria</taxon>
        <taxon>Pseudomonadati</taxon>
        <taxon>Myxococcota</taxon>
        <taxon>Myxococcia</taxon>
        <taxon>Myxococcales</taxon>
        <taxon>Cystobacterineae</taxon>
        <taxon>Archangiaceae</taxon>
        <taxon>Cystobacter</taxon>
    </lineage>
</organism>
<proteinExistence type="predicted"/>
<dbReference type="EMBL" id="MPIN01000006">
    <property type="protein sequence ID" value="OJH38045.1"/>
    <property type="molecule type" value="Genomic_DNA"/>
</dbReference>
<comment type="caution">
    <text evidence="1">The sequence shown here is derived from an EMBL/GenBank/DDBJ whole genome shotgun (WGS) entry which is preliminary data.</text>
</comment>
<reference evidence="1 2" key="2">
    <citation type="submission" date="2016-12" db="EMBL/GenBank/DDBJ databases">
        <title>Draft Genome Sequence of Cystobacter ferrugineus Strain Cbfe23.</title>
        <authorList>
            <person name="Akbar S."/>
            <person name="Dowd S.E."/>
            <person name="Stevens D.C."/>
        </authorList>
    </citation>
    <scope>NUCLEOTIDE SEQUENCE [LARGE SCALE GENOMIC DNA]</scope>
    <source>
        <strain evidence="1 2">Cbfe23</strain>
    </source>
</reference>
<dbReference type="STRING" id="83449.BON30_23030"/>
<evidence type="ECO:0000313" key="2">
    <source>
        <dbReference type="Proteomes" id="UP000182229"/>
    </source>
</evidence>
<protein>
    <submittedName>
        <fullName evidence="1">Uncharacterized protein</fullName>
    </submittedName>
</protein>
<dbReference type="OrthoDB" id="5525049at2"/>
<dbReference type="AlphaFoldDB" id="A0A1L9B723"/>
<dbReference type="RefSeq" id="WP_071900552.1">
    <property type="nucleotide sequence ID" value="NZ_MPIN01000006.1"/>
</dbReference>
<evidence type="ECO:0000313" key="1">
    <source>
        <dbReference type="EMBL" id="OJH38045.1"/>
    </source>
</evidence>
<sequence length="67" mass="6697">MNVKTIIQNMSSDTRAKAEAFASAKGMSLEQAVAAQLAVELSESDLSAVAGGAAAAAEEVAAEETIA</sequence>
<accession>A0A1L9B723</accession>
<keyword evidence="2" id="KW-1185">Reference proteome</keyword>
<dbReference type="Proteomes" id="UP000182229">
    <property type="component" value="Unassembled WGS sequence"/>
</dbReference>
<reference evidence="2" key="1">
    <citation type="submission" date="2016-11" db="EMBL/GenBank/DDBJ databases">
        <authorList>
            <person name="Shukria A."/>
            <person name="Stevens D.C."/>
        </authorList>
    </citation>
    <scope>NUCLEOTIDE SEQUENCE [LARGE SCALE GENOMIC DNA]</scope>
    <source>
        <strain evidence="2">Cbfe23</strain>
    </source>
</reference>
<gene>
    <name evidence="1" type="ORF">BON30_23030</name>
</gene>